<keyword evidence="3" id="KW-1185">Reference proteome</keyword>
<feature type="compositionally biased region" description="Polar residues" evidence="1">
    <location>
        <begin position="1"/>
        <end position="15"/>
    </location>
</feature>
<protein>
    <submittedName>
        <fullName evidence="2">Uncharacterized protein</fullName>
    </submittedName>
</protein>
<comment type="caution">
    <text evidence="2">The sequence shown here is derived from an EMBL/GenBank/DDBJ whole genome shotgun (WGS) entry which is preliminary data.</text>
</comment>
<accession>A0A512IBQ8</accession>
<organism evidence="2 3">
    <name type="scientific">Kocuria turfanensis</name>
    <dbReference type="NCBI Taxonomy" id="388357"/>
    <lineage>
        <taxon>Bacteria</taxon>
        <taxon>Bacillati</taxon>
        <taxon>Actinomycetota</taxon>
        <taxon>Actinomycetes</taxon>
        <taxon>Micrococcales</taxon>
        <taxon>Micrococcaceae</taxon>
        <taxon>Kocuria</taxon>
    </lineage>
</organism>
<proteinExistence type="predicted"/>
<dbReference type="AlphaFoldDB" id="A0A512IBQ8"/>
<evidence type="ECO:0000313" key="2">
    <source>
        <dbReference type="EMBL" id="GEO95132.1"/>
    </source>
</evidence>
<evidence type="ECO:0000313" key="3">
    <source>
        <dbReference type="Proteomes" id="UP000321103"/>
    </source>
</evidence>
<name>A0A512IBQ8_9MICC</name>
<evidence type="ECO:0000256" key="1">
    <source>
        <dbReference type="SAM" id="MobiDB-lite"/>
    </source>
</evidence>
<dbReference type="EMBL" id="BJZS01000031">
    <property type="protein sequence ID" value="GEO95132.1"/>
    <property type="molecule type" value="Genomic_DNA"/>
</dbReference>
<feature type="region of interest" description="Disordered" evidence="1">
    <location>
        <begin position="1"/>
        <end position="32"/>
    </location>
</feature>
<sequence>MSIRIPSQSKTTHAGDQSAAGADSPGWAGDGEVVRGGKVVMVPSCLTRAGPSPGCEEGNGAE</sequence>
<reference evidence="2 3" key="1">
    <citation type="submission" date="2019-07" db="EMBL/GenBank/DDBJ databases">
        <title>Whole genome shotgun sequence of Kocuria turfanensis NBRC 107627.</title>
        <authorList>
            <person name="Hosoyama A."/>
            <person name="Uohara A."/>
            <person name="Ohji S."/>
            <person name="Ichikawa N."/>
        </authorList>
    </citation>
    <scope>NUCLEOTIDE SEQUENCE [LARGE SCALE GENOMIC DNA]</scope>
    <source>
        <strain evidence="2 3">NBRC 107627</strain>
    </source>
</reference>
<gene>
    <name evidence="2" type="ORF">KTU01_12550</name>
</gene>
<dbReference type="Proteomes" id="UP000321103">
    <property type="component" value="Unassembled WGS sequence"/>
</dbReference>